<proteinExistence type="predicted"/>
<dbReference type="PaxDb" id="8022-A0A060WJT1"/>
<gene>
    <name evidence="1" type="ORF">GSONMT00005313001</name>
</gene>
<evidence type="ECO:0000313" key="2">
    <source>
        <dbReference type="Proteomes" id="UP000193380"/>
    </source>
</evidence>
<reference evidence="1" key="2">
    <citation type="submission" date="2014-03" db="EMBL/GenBank/DDBJ databases">
        <authorList>
            <person name="Genoscope - CEA"/>
        </authorList>
    </citation>
    <scope>NUCLEOTIDE SEQUENCE</scope>
</reference>
<name>A0A060WJT1_ONCMY</name>
<protein>
    <submittedName>
        <fullName evidence="1">Uncharacterized protein</fullName>
    </submittedName>
</protein>
<sequence length="40" mass="4608">MTKEDEIPDWVGAQEFYGKYDPKEILEGMVSFVCHMGLLT</sequence>
<dbReference type="EMBL" id="FR904585">
    <property type="protein sequence ID" value="CDQ67427.1"/>
    <property type="molecule type" value="Genomic_DNA"/>
</dbReference>
<reference evidence="1" key="1">
    <citation type="journal article" date="2014" name="Nat. Commun.">
        <title>The rainbow trout genome provides novel insights into evolution after whole-genome duplication in vertebrates.</title>
        <authorList>
            <person name="Berthelot C."/>
            <person name="Brunet F."/>
            <person name="Chalopin D."/>
            <person name="Juanchich A."/>
            <person name="Bernard M."/>
            <person name="Noel B."/>
            <person name="Bento P."/>
            <person name="Da Silva C."/>
            <person name="Labadie K."/>
            <person name="Alberti A."/>
            <person name="Aury J.M."/>
            <person name="Louis A."/>
            <person name="Dehais P."/>
            <person name="Bardou P."/>
            <person name="Montfort J."/>
            <person name="Klopp C."/>
            <person name="Cabau C."/>
            <person name="Gaspin C."/>
            <person name="Thorgaard G.H."/>
            <person name="Boussaha M."/>
            <person name="Quillet E."/>
            <person name="Guyomard R."/>
            <person name="Galiana D."/>
            <person name="Bobe J."/>
            <person name="Volff J.N."/>
            <person name="Genet C."/>
            <person name="Wincker P."/>
            <person name="Jaillon O."/>
            <person name="Roest Crollius H."/>
            <person name="Guiguen Y."/>
        </authorList>
    </citation>
    <scope>NUCLEOTIDE SEQUENCE [LARGE SCALE GENOMIC DNA]</scope>
</reference>
<accession>A0A060WJT1</accession>
<organism evidence="1 2">
    <name type="scientific">Oncorhynchus mykiss</name>
    <name type="common">Rainbow trout</name>
    <name type="synonym">Salmo gairdneri</name>
    <dbReference type="NCBI Taxonomy" id="8022"/>
    <lineage>
        <taxon>Eukaryota</taxon>
        <taxon>Metazoa</taxon>
        <taxon>Chordata</taxon>
        <taxon>Craniata</taxon>
        <taxon>Vertebrata</taxon>
        <taxon>Euteleostomi</taxon>
        <taxon>Actinopterygii</taxon>
        <taxon>Neopterygii</taxon>
        <taxon>Teleostei</taxon>
        <taxon>Protacanthopterygii</taxon>
        <taxon>Salmoniformes</taxon>
        <taxon>Salmonidae</taxon>
        <taxon>Salmoninae</taxon>
        <taxon>Oncorhynchus</taxon>
    </lineage>
</organism>
<evidence type="ECO:0000313" key="1">
    <source>
        <dbReference type="EMBL" id="CDQ67427.1"/>
    </source>
</evidence>
<dbReference type="AlphaFoldDB" id="A0A060WJT1"/>
<dbReference type="Proteomes" id="UP000193380">
    <property type="component" value="Unassembled WGS sequence"/>
</dbReference>